<dbReference type="Proteomes" id="UP000567179">
    <property type="component" value="Unassembled WGS sequence"/>
</dbReference>
<comment type="caution">
    <text evidence="1">The sequence shown here is derived from an EMBL/GenBank/DDBJ whole genome shotgun (WGS) entry which is preliminary data.</text>
</comment>
<evidence type="ECO:0000313" key="1">
    <source>
        <dbReference type="EMBL" id="KAF5328250.1"/>
    </source>
</evidence>
<proteinExistence type="predicted"/>
<protein>
    <submittedName>
        <fullName evidence="1">Uncharacterized protein</fullName>
    </submittedName>
</protein>
<dbReference type="OrthoDB" id="2823490at2759"/>
<reference evidence="1 2" key="1">
    <citation type="journal article" date="2020" name="ISME J.">
        <title>Uncovering the hidden diversity of litter-decomposition mechanisms in mushroom-forming fungi.</title>
        <authorList>
            <person name="Floudas D."/>
            <person name="Bentzer J."/>
            <person name="Ahren D."/>
            <person name="Johansson T."/>
            <person name="Persson P."/>
            <person name="Tunlid A."/>
        </authorList>
    </citation>
    <scope>NUCLEOTIDE SEQUENCE [LARGE SCALE GENOMIC DNA]</scope>
    <source>
        <strain evidence="1 2">CBS 101986</strain>
    </source>
</reference>
<keyword evidence="2" id="KW-1185">Reference proteome</keyword>
<organism evidence="1 2">
    <name type="scientific">Psilocybe cf. subviscida</name>
    <dbReference type="NCBI Taxonomy" id="2480587"/>
    <lineage>
        <taxon>Eukaryota</taxon>
        <taxon>Fungi</taxon>
        <taxon>Dikarya</taxon>
        <taxon>Basidiomycota</taxon>
        <taxon>Agaricomycotina</taxon>
        <taxon>Agaricomycetes</taxon>
        <taxon>Agaricomycetidae</taxon>
        <taxon>Agaricales</taxon>
        <taxon>Agaricineae</taxon>
        <taxon>Strophariaceae</taxon>
        <taxon>Psilocybe</taxon>
    </lineage>
</organism>
<dbReference type="AlphaFoldDB" id="A0A8H5BRG9"/>
<evidence type="ECO:0000313" key="2">
    <source>
        <dbReference type="Proteomes" id="UP000567179"/>
    </source>
</evidence>
<gene>
    <name evidence="1" type="ORF">D9619_013397</name>
</gene>
<accession>A0A8H5BRG9</accession>
<name>A0A8H5BRG9_9AGAR</name>
<sequence length="262" mass="29163">MTVHERDVLRIRRPGDSMLIYFSPTFESSRPTSLPLLLVNRQLYGELTACLQRLATSIALRYEGIVELINERSIHPTWTLIPIMAKHIPVVFVQILISNSPGEQRGRSAWMAASDGPGPMVWGLLSLLQAFVEGGPLLGWNKAPQGWKGTVDTLVLEVKTPEPVDGLVIKTPEQWRLQAAVYPAGHVVDEISGFMSMILSGENYTIGYGKRVASCVKKIQLLLDGAEIEMWDVEAKSHLRAPEISKDEWRVSPGMVYESSQN</sequence>
<dbReference type="EMBL" id="JAACJJ010000005">
    <property type="protein sequence ID" value="KAF5328250.1"/>
    <property type="molecule type" value="Genomic_DNA"/>
</dbReference>